<evidence type="ECO:0000259" key="2">
    <source>
        <dbReference type="Pfam" id="PF16036"/>
    </source>
</evidence>
<dbReference type="InterPro" id="IPR016087">
    <property type="entry name" value="Chalcone_isomerase"/>
</dbReference>
<dbReference type="EMBL" id="CP007511">
    <property type="protein sequence ID" value="AJE15338.1"/>
    <property type="molecule type" value="Genomic_DNA"/>
</dbReference>
<dbReference type="AlphaFoldDB" id="A0A8D4C6G9"/>
<evidence type="ECO:0000313" key="4">
    <source>
        <dbReference type="EMBL" id="SDM27596.1"/>
    </source>
</evidence>
<dbReference type="KEGG" id="pbm:CL52_09885"/>
<dbReference type="GeneID" id="77260223"/>
<gene>
    <name evidence="3" type="ORF">CL52_09885</name>
    <name evidence="4" type="ORF">SAMN05660875_103406</name>
</gene>
<dbReference type="RefSeq" id="WP_041105501.1">
    <property type="nucleotide sequence ID" value="NZ_CP007511.1"/>
</dbReference>
<keyword evidence="6" id="KW-1185">Reference proteome</keyword>
<feature type="signal peptide" evidence="1">
    <location>
        <begin position="1"/>
        <end position="20"/>
    </location>
</feature>
<evidence type="ECO:0000313" key="3">
    <source>
        <dbReference type="EMBL" id="AJE15338.1"/>
    </source>
</evidence>
<evidence type="ECO:0000313" key="6">
    <source>
        <dbReference type="Proteomes" id="UP000182276"/>
    </source>
</evidence>
<reference evidence="3 5" key="3">
    <citation type="journal article" name="Genome Announc.">
        <title>Complete Genome Sequence of Pseudomonas balearica DSM 6083T.</title>
        <authorList>
            <person name="Bennasar-Figueras A."/>
            <person name="Salva-Serra F."/>
            <person name="Jaen-Luchoro D."/>
            <person name="Segui C."/>
            <person name="Aliaga F."/>
            <person name="Busquets A."/>
            <person name="Gomila M."/>
            <person name="Moore E.R."/>
            <person name="Lalucat J."/>
        </authorList>
    </citation>
    <scope>NUCLEOTIDE SEQUENCE [LARGE SCALE GENOMIC DNA]</scope>
    <source>
        <strain evidence="5">DSM 6083</strain>
        <strain evidence="3">DSM6083</strain>
    </source>
</reference>
<keyword evidence="1" id="KW-0732">Signal</keyword>
<protein>
    <submittedName>
        <fullName evidence="4">Chalcone isomerase-like</fullName>
    </submittedName>
</protein>
<feature type="domain" description="Chalcone isomerase" evidence="2">
    <location>
        <begin position="50"/>
        <end position="169"/>
    </location>
</feature>
<sequence>MRALILFAALLCLLSGTVQASWRQDLPQARLQGQGELRFFGLRIYSARLWSAAPLGQAPAPFALELTYHRRISRDSLVQTSLEEITRLAGTDLAPDRLARWAREMRQAFVDVLPGQRITGVFLPGVGCRFYVGDQLQHEIRDPEFADAFFAIWLDPRTRDPELRQQLLGLQ</sequence>
<proteinExistence type="predicted"/>
<feature type="chain" id="PRO_5034676549" evidence="1">
    <location>
        <begin position="21"/>
        <end position="171"/>
    </location>
</feature>
<evidence type="ECO:0000256" key="1">
    <source>
        <dbReference type="SAM" id="SignalP"/>
    </source>
</evidence>
<accession>A0A8D4C6G9</accession>
<dbReference type="Proteomes" id="UP000031271">
    <property type="component" value="Chromosome"/>
</dbReference>
<evidence type="ECO:0000313" key="5">
    <source>
        <dbReference type="Proteomes" id="UP000031271"/>
    </source>
</evidence>
<dbReference type="Proteomes" id="UP000182276">
    <property type="component" value="Unassembled WGS sequence"/>
</dbReference>
<reference evidence="5" key="1">
    <citation type="submission" date="2014-03" db="EMBL/GenBank/DDBJ databases">
        <title>Complete genome of Pseudomonas balearica DSM 6083T, a sewage water isolate from an enrichment with 2-methylnaphthalene.</title>
        <authorList>
            <person name="Salva-Serra F."/>
            <person name="Jaen-Luchoro D."/>
            <person name="Busquets A."/>
            <person name="Pena A."/>
            <person name="Gomila M."/>
            <person name="Bosch R."/>
            <person name="Nogales B."/>
            <person name="Garcia-Valdes E."/>
            <person name="Lalucat J."/>
            <person name="Bennasar A."/>
        </authorList>
    </citation>
    <scope>NUCLEOTIDE SEQUENCE [LARGE SCALE GENOMIC DNA]</scope>
    <source>
        <strain evidence="5">DSM 6083</strain>
    </source>
</reference>
<organism evidence="3 5">
    <name type="scientific">Stutzerimonas balearica DSM 6083</name>
    <dbReference type="NCBI Taxonomy" id="1123016"/>
    <lineage>
        <taxon>Bacteria</taxon>
        <taxon>Pseudomonadati</taxon>
        <taxon>Pseudomonadota</taxon>
        <taxon>Gammaproteobacteria</taxon>
        <taxon>Pseudomonadales</taxon>
        <taxon>Pseudomonadaceae</taxon>
        <taxon>Stutzerimonas</taxon>
    </lineage>
</organism>
<dbReference type="Pfam" id="PF16036">
    <property type="entry name" value="Chalcone_3"/>
    <property type="match status" value="1"/>
</dbReference>
<reference evidence="4 6" key="2">
    <citation type="submission" date="2016-10" db="EMBL/GenBank/DDBJ databases">
        <authorList>
            <person name="Varghese N."/>
            <person name="Submissions S."/>
        </authorList>
    </citation>
    <scope>NUCLEOTIDE SEQUENCE [LARGE SCALE GENOMIC DNA]</scope>
    <source>
        <strain evidence="4 6">DSM 6083</strain>
    </source>
</reference>
<name>A0A8D4C6G9_9GAMM</name>
<dbReference type="EMBL" id="FNHO01000003">
    <property type="protein sequence ID" value="SDM27596.1"/>
    <property type="molecule type" value="Genomic_DNA"/>
</dbReference>